<gene>
    <name evidence="1" type="ORF">BYL167_LOCUS57765</name>
</gene>
<dbReference type="AlphaFoldDB" id="A0A8S3E2K3"/>
<organism evidence="1 2">
    <name type="scientific">Rotaria magnacalcarata</name>
    <dbReference type="NCBI Taxonomy" id="392030"/>
    <lineage>
        <taxon>Eukaryota</taxon>
        <taxon>Metazoa</taxon>
        <taxon>Spiralia</taxon>
        <taxon>Gnathifera</taxon>
        <taxon>Rotifera</taxon>
        <taxon>Eurotatoria</taxon>
        <taxon>Bdelloidea</taxon>
        <taxon>Philodinida</taxon>
        <taxon>Philodinidae</taxon>
        <taxon>Rotaria</taxon>
    </lineage>
</organism>
<sequence>MWSGCKGVRRSFALKPVELKHRSTAAEEAGMHSMDMYLVNSSGGNALNPNSSLPELSLSNFETPMTSSSSSYAYKIDT</sequence>
<dbReference type="Proteomes" id="UP000681967">
    <property type="component" value="Unassembled WGS sequence"/>
</dbReference>
<dbReference type="EMBL" id="CAJOBH010225503">
    <property type="protein sequence ID" value="CAF5048386.1"/>
    <property type="molecule type" value="Genomic_DNA"/>
</dbReference>
<accession>A0A8S3E2K3</accession>
<proteinExistence type="predicted"/>
<protein>
    <submittedName>
        <fullName evidence="1">Uncharacterized protein</fullName>
    </submittedName>
</protein>
<evidence type="ECO:0000313" key="2">
    <source>
        <dbReference type="Proteomes" id="UP000681967"/>
    </source>
</evidence>
<evidence type="ECO:0000313" key="1">
    <source>
        <dbReference type="EMBL" id="CAF5048386.1"/>
    </source>
</evidence>
<comment type="caution">
    <text evidence="1">The sequence shown here is derived from an EMBL/GenBank/DDBJ whole genome shotgun (WGS) entry which is preliminary data.</text>
</comment>
<name>A0A8S3E2K3_9BILA</name>
<reference evidence="1" key="1">
    <citation type="submission" date="2021-02" db="EMBL/GenBank/DDBJ databases">
        <authorList>
            <person name="Nowell W R."/>
        </authorList>
    </citation>
    <scope>NUCLEOTIDE SEQUENCE</scope>
</reference>